<sequence>MDPVFTHFDFFCLRVAQKPITYLREKIDEFLATSPTPDSYVLLEPILQLSWFKEALYLASPSLYTSWFSALESGKQPGQAVAQALWRYVFRLFSRSTPFGLFAGTAVGTLTTESVISFGPTPWQPYSRPDASVLIGIVHALDVQPQLRPYLTYRLNNSVYKAVDSFRYAEAVYDGDDTRIILSSVESSPQLEGLLTKLSPTRFDTYDQLLKLAQGVELSSDIIDALIEAQVLTSNLQLAVTGRNLHESLLEQLMPIEHLEQVDQWTGKLQAALQRLTPALTLQNLFSAQHMLAKLAIQTNPGAKAPKSLIQTDLYFKPAILSLDKSLVQSIAHQFNEVLPLIQSTINPPFQQFQSQFKERYGHQSVALLEVLDPEIGIGYNSDELAKYPLLTELAHVNKKSTLVSTLPADLDEFRKSLYKRYLFGENHELRLTKTDIDWLRERKAPLPLPPCWFVHGEMFRSKEKTIKAAGADPSSNWSFLVNPSIGNSPSSLLGRFCLGDPELSDQVHRMCVWEQAQFPNDILAEFVHLPTKSTSTGNLIIRPVLRPYEIPYLNPSSVNGPHTLLLADLYVSVGVDDQVILTHKPTGKRVRPRHSTAHNSLRGDEVYQFMAHLQQAESNVHFWSWGHFEQMPFLPRLVYKNLIIAPAQWTLDRIASSKGQSATIDDLRTLYKLPRYVLLIEGDNKLLLDLEFVPAQTILLDALHKRIVLLYEWLGDQLEQWVSEGNNRYESEFIIPFRTANSPVNSSKLPQLTAIRRNYFPGQKWFYVKVYCQELASDEVLLKAILPFWEQVQRQGWSSQLFFIRYTDPGYHLRIRLLCDPAKTDAIFKLLPGCLSPFLDSGLIERYQIDTYQRELERYNPDLITYSEAIFAADSQLMLQFLQQTEQPDELERYTLAMSSIDQLYADFGLSMELRGFLSTKLQQAFWQEHGSVKEVKRKLNDTYRSWEASLIEGMRDLAPLFHTRSGSIHNQVTYVQTYFESRPDPNALWDWLMHHNHMSLTRIFTGQNRQHEMVTYHFLARYYAATLAKQKLVFAK</sequence>
<organism evidence="3 4">
    <name type="scientific">Spirosoma pollinicola</name>
    <dbReference type="NCBI Taxonomy" id="2057025"/>
    <lineage>
        <taxon>Bacteria</taxon>
        <taxon>Pseudomonadati</taxon>
        <taxon>Bacteroidota</taxon>
        <taxon>Cytophagia</taxon>
        <taxon>Cytophagales</taxon>
        <taxon>Cytophagaceae</taxon>
        <taxon>Spirosoma</taxon>
    </lineage>
</organism>
<dbReference type="InterPro" id="IPR023809">
    <property type="entry name" value="Thiopep_bacteriocin_synth_dom"/>
</dbReference>
<evidence type="ECO:0000313" key="4">
    <source>
        <dbReference type="Proteomes" id="UP000232883"/>
    </source>
</evidence>
<dbReference type="OrthoDB" id="1273722at2"/>
<dbReference type="NCBIfam" id="TIGR03891">
    <property type="entry name" value="thiopep_ocin"/>
    <property type="match status" value="1"/>
</dbReference>
<dbReference type="InterPro" id="IPR006827">
    <property type="entry name" value="Lant_deHydtase_N"/>
</dbReference>
<dbReference type="EMBL" id="CP025096">
    <property type="protein sequence ID" value="AUD06036.1"/>
    <property type="molecule type" value="Genomic_DNA"/>
</dbReference>
<evidence type="ECO:0008006" key="5">
    <source>
        <dbReference type="Google" id="ProtNLM"/>
    </source>
</evidence>
<evidence type="ECO:0000259" key="1">
    <source>
        <dbReference type="Pfam" id="PF04738"/>
    </source>
</evidence>
<feature type="domain" description="Lantibiotic dehydratase N-terminal" evidence="1">
    <location>
        <begin position="50"/>
        <end position="692"/>
    </location>
</feature>
<dbReference type="Pfam" id="PF14028">
    <property type="entry name" value="Lant_dehydr_C"/>
    <property type="match status" value="1"/>
</dbReference>
<name>A0A2K8Z831_9BACT</name>
<evidence type="ECO:0000313" key="3">
    <source>
        <dbReference type="EMBL" id="AUD06036.1"/>
    </source>
</evidence>
<feature type="domain" description="Thiopeptide-type bacteriocin biosynthesis" evidence="2">
    <location>
        <begin position="766"/>
        <end position="1025"/>
    </location>
</feature>
<dbReference type="AlphaFoldDB" id="A0A2K8Z831"/>
<keyword evidence="4" id="KW-1185">Reference proteome</keyword>
<proteinExistence type="predicted"/>
<dbReference type="KEGG" id="spir:CWM47_31820"/>
<protein>
    <recommendedName>
        <fullName evidence="5">Lantibiotic dehydratase</fullName>
    </recommendedName>
</protein>
<dbReference type="RefSeq" id="WP_100992587.1">
    <property type="nucleotide sequence ID" value="NZ_CP025096.1"/>
</dbReference>
<dbReference type="Pfam" id="PF04738">
    <property type="entry name" value="Lant_dehydr_N"/>
    <property type="match status" value="1"/>
</dbReference>
<evidence type="ECO:0000259" key="2">
    <source>
        <dbReference type="Pfam" id="PF14028"/>
    </source>
</evidence>
<reference evidence="3 4" key="1">
    <citation type="submission" date="2017-11" db="EMBL/GenBank/DDBJ databases">
        <title>Taxonomic description and genome sequences of Spirosoma HA7 sp. nov., isolated from pollen microhabitat of Corylus avellana.</title>
        <authorList>
            <person name="Ambika Manirajan B."/>
            <person name="Suarez C."/>
            <person name="Ratering S."/>
            <person name="Geissler-Plaum R."/>
            <person name="Cardinale M."/>
            <person name="Sylvia S."/>
        </authorList>
    </citation>
    <scope>NUCLEOTIDE SEQUENCE [LARGE SCALE GENOMIC DNA]</scope>
    <source>
        <strain evidence="3 4">HA7</strain>
    </source>
</reference>
<dbReference type="Proteomes" id="UP000232883">
    <property type="component" value="Chromosome"/>
</dbReference>
<gene>
    <name evidence="3" type="ORF">CWM47_31820</name>
</gene>
<accession>A0A2K8Z831</accession>